<dbReference type="Gene3D" id="6.10.140.2220">
    <property type="match status" value="1"/>
</dbReference>
<dbReference type="Proteomes" id="UP000000305">
    <property type="component" value="Unassembled WGS sequence"/>
</dbReference>
<keyword evidence="1" id="KW-0479">Metal-binding</keyword>
<dbReference type="GO" id="GO:0008270">
    <property type="term" value="F:zinc ion binding"/>
    <property type="evidence" value="ECO:0007669"/>
    <property type="project" value="UniProtKB-KW"/>
</dbReference>
<dbReference type="PhylomeDB" id="E9G4I6"/>
<dbReference type="GO" id="GO:0005634">
    <property type="term" value="C:nucleus"/>
    <property type="evidence" value="ECO:0000318"/>
    <property type="project" value="GO_Central"/>
</dbReference>
<dbReference type="InterPro" id="IPR036047">
    <property type="entry name" value="F-box-like_dom_sf"/>
</dbReference>
<dbReference type="EMBL" id="GL732532">
    <property type="protein sequence ID" value="EFX85309.1"/>
    <property type="molecule type" value="Genomic_DNA"/>
</dbReference>
<sequence>MSEKENEQHFDVINGLRVRHMDNVVEEIFQYLDAESLQNAELTCKAWKAATSEVNQEKLWRVLLENKMLTSPLWERLDHCLPSKLPQPSSNSLSSRNLFNKFEFTVKYIRNYRSDVVVWKMKSPTEIEWENPRTVSSVRMVNTRILMDNKFIVVARQESSSDNTCDVYLMSNPQKKPKSIKLPVEYPELLFQDGILLMVTNEGEIKYGVYMEPPLVLHADAFGVLTVNQEIGPVNSRDIIWALNFLPICNFCKQVKKRLLKCASCMSAKYCNSVCQKADWNHHRK</sequence>
<dbReference type="GO" id="GO:0006357">
    <property type="term" value="P:regulation of transcription by RNA polymerase II"/>
    <property type="evidence" value="ECO:0000318"/>
    <property type="project" value="GO_Central"/>
</dbReference>
<dbReference type="Gene3D" id="1.20.1280.50">
    <property type="match status" value="1"/>
</dbReference>
<dbReference type="AlphaFoldDB" id="E9G4I6"/>
<dbReference type="FunFam" id="1.20.1280.50:FF:000127">
    <property type="entry name" value="Uncharacterized protein"/>
    <property type="match status" value="1"/>
</dbReference>
<protein>
    <recommendedName>
        <fullName evidence="5">MYND-type domain-containing protein</fullName>
    </recommendedName>
</protein>
<evidence type="ECO:0000256" key="2">
    <source>
        <dbReference type="ARBA" id="ARBA00022771"/>
    </source>
</evidence>
<keyword evidence="2 4" id="KW-0863">Zinc-finger</keyword>
<dbReference type="InterPro" id="IPR002893">
    <property type="entry name" value="Znf_MYND"/>
</dbReference>
<organism evidence="6 7">
    <name type="scientific">Daphnia pulex</name>
    <name type="common">Water flea</name>
    <dbReference type="NCBI Taxonomy" id="6669"/>
    <lineage>
        <taxon>Eukaryota</taxon>
        <taxon>Metazoa</taxon>
        <taxon>Ecdysozoa</taxon>
        <taxon>Arthropoda</taxon>
        <taxon>Crustacea</taxon>
        <taxon>Branchiopoda</taxon>
        <taxon>Diplostraca</taxon>
        <taxon>Cladocera</taxon>
        <taxon>Anomopoda</taxon>
        <taxon>Daphniidae</taxon>
        <taxon>Daphnia</taxon>
    </lineage>
</organism>
<feature type="domain" description="MYND-type" evidence="5">
    <location>
        <begin position="249"/>
        <end position="285"/>
    </location>
</feature>
<dbReference type="SUPFAM" id="SSF81383">
    <property type="entry name" value="F-box domain"/>
    <property type="match status" value="1"/>
</dbReference>
<evidence type="ECO:0000313" key="6">
    <source>
        <dbReference type="EMBL" id="EFX85309.1"/>
    </source>
</evidence>
<accession>E9G4I6</accession>
<evidence type="ECO:0000256" key="1">
    <source>
        <dbReference type="ARBA" id="ARBA00022723"/>
    </source>
</evidence>
<keyword evidence="3" id="KW-0862">Zinc</keyword>
<dbReference type="HOGENOM" id="CLU_977467_0_0_1"/>
<proteinExistence type="predicted"/>
<dbReference type="STRING" id="6669.E9G4I6"/>
<dbReference type="GO" id="GO:0000981">
    <property type="term" value="F:DNA-binding transcription factor activity, RNA polymerase II-specific"/>
    <property type="evidence" value="ECO:0000318"/>
    <property type="project" value="GO_Central"/>
</dbReference>
<dbReference type="Pfam" id="PF01753">
    <property type="entry name" value="zf-MYND"/>
    <property type="match status" value="1"/>
</dbReference>
<name>E9G4I6_DAPPU</name>
<dbReference type="InParanoid" id="E9G4I6"/>
<evidence type="ECO:0000256" key="3">
    <source>
        <dbReference type="ARBA" id="ARBA00022833"/>
    </source>
</evidence>
<dbReference type="SUPFAM" id="SSF144232">
    <property type="entry name" value="HIT/MYND zinc finger-like"/>
    <property type="match status" value="1"/>
</dbReference>
<evidence type="ECO:0000313" key="7">
    <source>
        <dbReference type="Proteomes" id="UP000000305"/>
    </source>
</evidence>
<evidence type="ECO:0000259" key="5">
    <source>
        <dbReference type="PROSITE" id="PS50865"/>
    </source>
</evidence>
<dbReference type="PROSITE" id="PS50865">
    <property type="entry name" value="ZF_MYND_2"/>
    <property type="match status" value="1"/>
</dbReference>
<keyword evidence="7" id="KW-1185">Reference proteome</keyword>
<dbReference type="KEGG" id="dpx:DAPPUDRAFT_237832"/>
<dbReference type="InterPro" id="IPR001810">
    <property type="entry name" value="F-box_dom"/>
</dbReference>
<dbReference type="Pfam" id="PF12937">
    <property type="entry name" value="F-box-like"/>
    <property type="match status" value="1"/>
</dbReference>
<reference evidence="6 7" key="1">
    <citation type="journal article" date="2011" name="Science">
        <title>The ecoresponsive genome of Daphnia pulex.</title>
        <authorList>
            <person name="Colbourne J.K."/>
            <person name="Pfrender M.E."/>
            <person name="Gilbert D."/>
            <person name="Thomas W.K."/>
            <person name="Tucker A."/>
            <person name="Oakley T.H."/>
            <person name="Tokishita S."/>
            <person name="Aerts A."/>
            <person name="Arnold G.J."/>
            <person name="Basu M.K."/>
            <person name="Bauer D.J."/>
            <person name="Caceres C.E."/>
            <person name="Carmel L."/>
            <person name="Casola C."/>
            <person name="Choi J.H."/>
            <person name="Detter J.C."/>
            <person name="Dong Q."/>
            <person name="Dusheyko S."/>
            <person name="Eads B.D."/>
            <person name="Frohlich T."/>
            <person name="Geiler-Samerotte K.A."/>
            <person name="Gerlach D."/>
            <person name="Hatcher P."/>
            <person name="Jogdeo S."/>
            <person name="Krijgsveld J."/>
            <person name="Kriventseva E.V."/>
            <person name="Kultz D."/>
            <person name="Laforsch C."/>
            <person name="Lindquist E."/>
            <person name="Lopez J."/>
            <person name="Manak J.R."/>
            <person name="Muller J."/>
            <person name="Pangilinan J."/>
            <person name="Patwardhan R.P."/>
            <person name="Pitluck S."/>
            <person name="Pritham E.J."/>
            <person name="Rechtsteiner A."/>
            <person name="Rho M."/>
            <person name="Rogozin I.B."/>
            <person name="Sakarya O."/>
            <person name="Salamov A."/>
            <person name="Schaack S."/>
            <person name="Shapiro H."/>
            <person name="Shiga Y."/>
            <person name="Skalitzky C."/>
            <person name="Smith Z."/>
            <person name="Souvorov A."/>
            <person name="Sung W."/>
            <person name="Tang Z."/>
            <person name="Tsuchiya D."/>
            <person name="Tu H."/>
            <person name="Vos H."/>
            <person name="Wang M."/>
            <person name="Wolf Y.I."/>
            <person name="Yamagata H."/>
            <person name="Yamada T."/>
            <person name="Ye Y."/>
            <person name="Shaw J.R."/>
            <person name="Andrews J."/>
            <person name="Crease T.J."/>
            <person name="Tang H."/>
            <person name="Lucas S.M."/>
            <person name="Robertson H.M."/>
            <person name="Bork P."/>
            <person name="Koonin E.V."/>
            <person name="Zdobnov E.M."/>
            <person name="Grigoriev I.V."/>
            <person name="Lynch M."/>
            <person name="Boore J.L."/>
        </authorList>
    </citation>
    <scope>NUCLEOTIDE SEQUENCE [LARGE SCALE GENOMIC DNA]</scope>
</reference>
<gene>
    <name evidence="6" type="ORF">DAPPUDRAFT_237832</name>
</gene>
<dbReference type="OrthoDB" id="6332516at2759"/>
<evidence type="ECO:0000256" key="4">
    <source>
        <dbReference type="PROSITE-ProRule" id="PRU00134"/>
    </source>
</evidence>